<accession>A0A382GRM6</accession>
<reference evidence="1" key="1">
    <citation type="submission" date="2018-05" db="EMBL/GenBank/DDBJ databases">
        <authorList>
            <person name="Lanie J.A."/>
            <person name="Ng W.-L."/>
            <person name="Kazmierczak K.M."/>
            <person name="Andrzejewski T.M."/>
            <person name="Davidsen T.M."/>
            <person name="Wayne K.J."/>
            <person name="Tettelin H."/>
            <person name="Glass J.I."/>
            <person name="Rusch D."/>
            <person name="Podicherti R."/>
            <person name="Tsui H.-C.T."/>
            <person name="Winkler M.E."/>
        </authorList>
    </citation>
    <scope>NUCLEOTIDE SEQUENCE</scope>
</reference>
<evidence type="ECO:0000313" key="1">
    <source>
        <dbReference type="EMBL" id="SVB77786.1"/>
    </source>
</evidence>
<sequence>MAPEPPARIIPKTGKDDDIDYNYARENYYNLIERNQDAVEEMLEIAKQSEHPRAFEVVGQLIKSGLDANKELMTLHKTRKELSIEKSSGVNVNNAVFVGSTAELQKLLKVKRG</sequence>
<organism evidence="1">
    <name type="scientific">marine metagenome</name>
    <dbReference type="NCBI Taxonomy" id="408172"/>
    <lineage>
        <taxon>unclassified sequences</taxon>
        <taxon>metagenomes</taxon>
        <taxon>ecological metagenomes</taxon>
    </lineage>
</organism>
<evidence type="ECO:0008006" key="2">
    <source>
        <dbReference type="Google" id="ProtNLM"/>
    </source>
</evidence>
<dbReference type="Gene3D" id="1.10.287.1060">
    <property type="entry name" value="ESAT-6-like"/>
    <property type="match status" value="1"/>
</dbReference>
<name>A0A382GRM6_9ZZZZ</name>
<dbReference type="AlphaFoldDB" id="A0A382GRM6"/>
<dbReference type="EMBL" id="UINC01057045">
    <property type="protein sequence ID" value="SVB77786.1"/>
    <property type="molecule type" value="Genomic_DNA"/>
</dbReference>
<proteinExistence type="predicted"/>
<protein>
    <recommendedName>
        <fullName evidence="2">Terminase small subunit</fullName>
    </recommendedName>
</protein>
<dbReference type="Pfam" id="PF11053">
    <property type="entry name" value="DNA_Packaging"/>
    <property type="match status" value="1"/>
</dbReference>
<dbReference type="InterPro" id="IPR020342">
    <property type="entry name" value="Phage_T4_Gp16_DNA-pack"/>
</dbReference>
<gene>
    <name evidence="1" type="ORF">METZ01_LOCUS230640</name>
</gene>